<accession>A0ACB9DDU1</accession>
<keyword evidence="2" id="KW-1185">Reference proteome</keyword>
<name>A0ACB9DDU1_9ASTR</name>
<reference evidence="2" key="1">
    <citation type="journal article" date="2022" name="Mol. Ecol. Resour.">
        <title>The genomes of chicory, endive, great burdock and yacon provide insights into Asteraceae palaeo-polyploidization history and plant inulin production.</title>
        <authorList>
            <person name="Fan W."/>
            <person name="Wang S."/>
            <person name="Wang H."/>
            <person name="Wang A."/>
            <person name="Jiang F."/>
            <person name="Liu H."/>
            <person name="Zhao H."/>
            <person name="Xu D."/>
            <person name="Zhang Y."/>
        </authorList>
    </citation>
    <scope>NUCLEOTIDE SEQUENCE [LARGE SCALE GENOMIC DNA]</scope>
    <source>
        <strain evidence="2">cv. Yunnan</strain>
    </source>
</reference>
<sequence>MAPKRRTPRDTTDENDTKISAEVEQPISQRVAATMEQYETNRNNDGGNGSGTSMGGAGGSGTAGGSRDASNRKATYKAFLSCNPRNFNGTEGVVGLIRWIEKMESVIEISKCTADCMVKYATSTFTDKALTWWNSQIKTLGRQTTYQLSWEELKSMMIDEYCHRKELQNIETEIWNMQMTEDDVASYTDRFNDLAILVPHMVTPEHKRVERDLGEEVRGNKEMVWETKKKSGRERLPETRNSESFLPPTLWSQRGTLVLDLGVANVGNIMKGNALSAGSAESLGIQLKFAKQMSSPLIGLSKDVLNVETRSISERTVQN</sequence>
<gene>
    <name evidence="1" type="ORF">L1987_57813</name>
</gene>
<dbReference type="Proteomes" id="UP001056120">
    <property type="component" value="Linkage Group LG19"/>
</dbReference>
<evidence type="ECO:0000313" key="1">
    <source>
        <dbReference type="EMBL" id="KAI3744722.1"/>
    </source>
</evidence>
<organism evidence="1 2">
    <name type="scientific">Smallanthus sonchifolius</name>
    <dbReference type="NCBI Taxonomy" id="185202"/>
    <lineage>
        <taxon>Eukaryota</taxon>
        <taxon>Viridiplantae</taxon>
        <taxon>Streptophyta</taxon>
        <taxon>Embryophyta</taxon>
        <taxon>Tracheophyta</taxon>
        <taxon>Spermatophyta</taxon>
        <taxon>Magnoliopsida</taxon>
        <taxon>eudicotyledons</taxon>
        <taxon>Gunneridae</taxon>
        <taxon>Pentapetalae</taxon>
        <taxon>asterids</taxon>
        <taxon>campanulids</taxon>
        <taxon>Asterales</taxon>
        <taxon>Asteraceae</taxon>
        <taxon>Asteroideae</taxon>
        <taxon>Heliantheae alliance</taxon>
        <taxon>Millerieae</taxon>
        <taxon>Smallanthus</taxon>
    </lineage>
</organism>
<proteinExistence type="predicted"/>
<comment type="caution">
    <text evidence="1">The sequence shown here is derived from an EMBL/GenBank/DDBJ whole genome shotgun (WGS) entry which is preliminary data.</text>
</comment>
<evidence type="ECO:0000313" key="2">
    <source>
        <dbReference type="Proteomes" id="UP001056120"/>
    </source>
</evidence>
<reference evidence="1 2" key="2">
    <citation type="journal article" date="2022" name="Mol. Ecol. Resour.">
        <title>The genomes of chicory, endive, great burdock and yacon provide insights into Asteraceae paleo-polyploidization history and plant inulin production.</title>
        <authorList>
            <person name="Fan W."/>
            <person name="Wang S."/>
            <person name="Wang H."/>
            <person name="Wang A."/>
            <person name="Jiang F."/>
            <person name="Liu H."/>
            <person name="Zhao H."/>
            <person name="Xu D."/>
            <person name="Zhang Y."/>
        </authorList>
    </citation>
    <scope>NUCLEOTIDE SEQUENCE [LARGE SCALE GENOMIC DNA]</scope>
    <source>
        <strain evidence="2">cv. Yunnan</strain>
        <tissue evidence="1">Leaves</tissue>
    </source>
</reference>
<dbReference type="EMBL" id="CM042036">
    <property type="protein sequence ID" value="KAI3744722.1"/>
    <property type="molecule type" value="Genomic_DNA"/>
</dbReference>
<protein>
    <submittedName>
        <fullName evidence="1">Uncharacterized protein</fullName>
    </submittedName>
</protein>